<dbReference type="Proteomes" id="UP000234639">
    <property type="component" value="Unassembled WGS sequence"/>
</dbReference>
<organism evidence="1 2">
    <name type="scientific">Campylobacter ureolyticus</name>
    <dbReference type="NCBI Taxonomy" id="827"/>
    <lineage>
        <taxon>Bacteria</taxon>
        <taxon>Pseudomonadati</taxon>
        <taxon>Campylobacterota</taxon>
        <taxon>Epsilonproteobacteria</taxon>
        <taxon>Campylobacterales</taxon>
        <taxon>Campylobacteraceae</taxon>
        <taxon>Campylobacter</taxon>
    </lineage>
</organism>
<dbReference type="PANTHER" id="PTHR42935:SF1">
    <property type="entry name" value="SLR0930 PROTEIN"/>
    <property type="match status" value="1"/>
</dbReference>
<evidence type="ECO:0000313" key="1">
    <source>
        <dbReference type="EMBL" id="PKZ30039.1"/>
    </source>
</evidence>
<name>A0A2I1NCC3_9BACT</name>
<dbReference type="EMBL" id="PKHU01000001">
    <property type="protein sequence ID" value="PKZ30039.1"/>
    <property type="molecule type" value="Genomic_DNA"/>
</dbReference>
<proteinExistence type="predicted"/>
<protein>
    <submittedName>
        <fullName evidence="1">ATP-binding protein</fullName>
    </submittedName>
</protein>
<dbReference type="GO" id="GO:0005524">
    <property type="term" value="F:ATP binding"/>
    <property type="evidence" value="ECO:0007669"/>
    <property type="project" value="UniProtKB-KW"/>
</dbReference>
<keyword evidence="1" id="KW-0547">Nucleotide-binding</keyword>
<dbReference type="InterPro" id="IPR027417">
    <property type="entry name" value="P-loop_NTPase"/>
</dbReference>
<comment type="caution">
    <text evidence="1">The sequence shown here is derived from an EMBL/GenBank/DDBJ whole genome shotgun (WGS) entry which is preliminary data.</text>
</comment>
<dbReference type="Pfam" id="PF05673">
    <property type="entry name" value="DUF815"/>
    <property type="match status" value="1"/>
</dbReference>
<dbReference type="AlphaFoldDB" id="A0A2I1NCC3"/>
<dbReference type="PANTHER" id="PTHR42935">
    <property type="entry name" value="SLR0930 PROTEIN"/>
    <property type="match status" value="1"/>
</dbReference>
<dbReference type="InterPro" id="IPR008533">
    <property type="entry name" value="DUF815"/>
</dbReference>
<keyword evidence="1" id="KW-0067">ATP-binding</keyword>
<sequence>MKNFDSLNLKITNLDNKNFQISKNIEWETTKAAIFRKNRNSLKKVSDIDFIDIDLLVGLDRQKDEVIKNTKKFLDDKGANHTLLWGDMGCGKSSLCKAVFTMFFNKNLRVIEISKYDLESLIDILDEIREINEYKFIIYIDDLSFEDGDFSYKFLKPVLEGSIELQPKNVLIYATSNRRHLVNEKMSNEIHEKEAVNERLSLAQRFGLQISFYEGGFSEYLDIVDSYFKGFKGDISELHLKAKQFAMLRANRSGRVAKQFYLAFKDEFKNDKK</sequence>
<evidence type="ECO:0000313" key="2">
    <source>
        <dbReference type="Proteomes" id="UP000234639"/>
    </source>
</evidence>
<accession>A0A2I1NCC3</accession>
<dbReference type="Gene3D" id="3.40.50.300">
    <property type="entry name" value="P-loop containing nucleotide triphosphate hydrolases"/>
    <property type="match status" value="1"/>
</dbReference>
<reference evidence="1 2" key="1">
    <citation type="submission" date="2017-12" db="EMBL/GenBank/DDBJ databases">
        <title>Phylogenetic diversity of female urinary microbiome.</title>
        <authorList>
            <person name="Thomas-White K."/>
            <person name="Wolfe A.J."/>
        </authorList>
    </citation>
    <scope>NUCLEOTIDE SEQUENCE [LARGE SCALE GENOMIC DNA]</scope>
    <source>
        <strain evidence="1 2">UMB0112</strain>
    </source>
</reference>
<gene>
    <name evidence="1" type="ORF">CYJ41_00950</name>
</gene>
<dbReference type="SUPFAM" id="SSF52540">
    <property type="entry name" value="P-loop containing nucleoside triphosphate hydrolases"/>
    <property type="match status" value="1"/>
</dbReference>